<dbReference type="Proteomes" id="UP001165060">
    <property type="component" value="Unassembled WGS sequence"/>
</dbReference>
<evidence type="ECO:0000256" key="2">
    <source>
        <dbReference type="SAM" id="MobiDB-lite"/>
    </source>
</evidence>
<organism evidence="3 4">
    <name type="scientific">Tetraparma gracilis</name>
    <dbReference type="NCBI Taxonomy" id="2962635"/>
    <lineage>
        <taxon>Eukaryota</taxon>
        <taxon>Sar</taxon>
        <taxon>Stramenopiles</taxon>
        <taxon>Ochrophyta</taxon>
        <taxon>Bolidophyceae</taxon>
        <taxon>Parmales</taxon>
        <taxon>Triparmaceae</taxon>
        <taxon>Tetraparma</taxon>
    </lineage>
</organism>
<accession>A0ABQ6MWQ9</accession>
<evidence type="ECO:0000313" key="3">
    <source>
        <dbReference type="EMBL" id="GMI35121.1"/>
    </source>
</evidence>
<dbReference type="Gene3D" id="1.25.40.20">
    <property type="entry name" value="Ankyrin repeat-containing domain"/>
    <property type="match status" value="1"/>
</dbReference>
<proteinExistence type="predicted"/>
<comment type="caution">
    <text evidence="3">The sequence shown here is derived from an EMBL/GenBank/DDBJ whole genome shotgun (WGS) entry which is preliminary data.</text>
</comment>
<name>A0ABQ6MWQ9_9STRA</name>
<evidence type="ECO:0000256" key="1">
    <source>
        <dbReference type="SAM" id="Coils"/>
    </source>
</evidence>
<dbReference type="EMBL" id="BRYB01000673">
    <property type="protein sequence ID" value="GMI35121.1"/>
    <property type="molecule type" value="Genomic_DNA"/>
</dbReference>
<protein>
    <submittedName>
        <fullName evidence="3">Uncharacterized protein</fullName>
    </submittedName>
</protein>
<dbReference type="InterPro" id="IPR036770">
    <property type="entry name" value="Ankyrin_rpt-contain_sf"/>
</dbReference>
<evidence type="ECO:0000313" key="4">
    <source>
        <dbReference type="Proteomes" id="UP001165060"/>
    </source>
</evidence>
<dbReference type="SUPFAM" id="SSF48403">
    <property type="entry name" value="Ankyrin repeat"/>
    <property type="match status" value="1"/>
</dbReference>
<feature type="coiled-coil region" evidence="1">
    <location>
        <begin position="215"/>
        <end position="244"/>
    </location>
</feature>
<sequence length="477" mass="51948">MYAVKAFTPKSSASPAPSTAPKITSAFAPLLSPVAAATGHLSVLQSPARVKPSATPLASPKKGAFFNSGSSTDSPSAVAEFPSLSLSTSPKALFPAPVPAPAPAPAPSPAPPSFPLHTACRKNDLTQVLSLIDESPSFIQQKDAEGKLPVHHAAIRCAKLPIIEALVVPFRDSIFAKDDAGKTPLNYADQYYASDKHLEALNDKRRMRRDEKVRLAREKELALAAEAERQRLLLEEDAVRENIETLTTCLENLAKANASFFEIAAPNVLSTPLTLAPVPLAAIGPLHEAASSLVKVLPEVTASPAADTERLDRFLTSVMDPPRALNEKIRKWATKCRDLVRRNKSYCESDASSKLLLLVALDEPLGRTSSEERAKPLDRFGDLVKELVWRCKKMRLLNLAQEYHVTLETLSAQFEAKEWQSKAEQDALMDGIGRNVNLLNVTSGPDAVTLDKSVTHVTKLKMEKLKGVLKELRMMQY</sequence>
<keyword evidence="1" id="KW-0175">Coiled coil</keyword>
<reference evidence="3 4" key="1">
    <citation type="journal article" date="2023" name="Commun. Biol.">
        <title>Genome analysis of Parmales, the sister group of diatoms, reveals the evolutionary specialization of diatoms from phago-mixotrophs to photoautotrophs.</title>
        <authorList>
            <person name="Ban H."/>
            <person name="Sato S."/>
            <person name="Yoshikawa S."/>
            <person name="Yamada K."/>
            <person name="Nakamura Y."/>
            <person name="Ichinomiya M."/>
            <person name="Sato N."/>
            <person name="Blanc-Mathieu R."/>
            <person name="Endo H."/>
            <person name="Kuwata A."/>
            <person name="Ogata H."/>
        </authorList>
    </citation>
    <scope>NUCLEOTIDE SEQUENCE [LARGE SCALE GENOMIC DNA]</scope>
</reference>
<keyword evidence="4" id="KW-1185">Reference proteome</keyword>
<feature type="region of interest" description="Disordered" evidence="2">
    <location>
        <begin position="1"/>
        <end position="20"/>
    </location>
</feature>
<gene>
    <name evidence="3" type="ORF">TeGR_g5441</name>
</gene>